<reference evidence="3" key="1">
    <citation type="submission" date="2008-08" db="EMBL/GenBank/DDBJ databases">
        <title>The complete genome sequence of Coprothermobacter proteolyticus strain ATCC 5245 / DSM 5265 / BT.</title>
        <authorList>
            <person name="Dodson R.J."/>
            <person name="Durkin A.S."/>
            <person name="Wu M."/>
            <person name="Eisen J."/>
            <person name="Sutton G."/>
        </authorList>
    </citation>
    <scope>NUCLEOTIDE SEQUENCE [LARGE SCALE GENOMIC DNA]</scope>
    <source>
        <strain evidence="3">ATCC 35245 / DSM 5265 / OCM 4 / BT</strain>
    </source>
</reference>
<evidence type="ECO:0000259" key="1">
    <source>
        <dbReference type="PROSITE" id="PS51186"/>
    </source>
</evidence>
<gene>
    <name evidence="2" type="ordered locus">COPRO5265_0161</name>
</gene>
<evidence type="ECO:0000313" key="2">
    <source>
        <dbReference type="EMBL" id="ACI16961.1"/>
    </source>
</evidence>
<sequence>MFFAKLITGMAKFEIVENHPKWDQFVEKLECPSPFANSSFLKLVDTCYDGQSFTLSVVSSGNIFMGAALRKVGRHIRPAPPMTYMPLIYDKLSHRTLLDAQIALGEYLKKNFSVIHYISATSFFQDVRGFQREGFGMQVLYTALSDLKDFDIMKVEQKQRNIIYKAQRENIAVEETRDMEPLWDIYISTFDRKSIEPPYSKDFFMALPELGEKIRIYTAKKDDGRLVGFAAILLQGKCAYYYVSGNTHEGLSLGASPLLMFTILENLKKEGYSYFDWCAINLPRLANFKLSFGSKAVPYFALYYEPKWLRMLKAR</sequence>
<organism evidence="2 3">
    <name type="scientific">Coprothermobacter proteolyticus (strain ATCC 35245 / DSM 5265 / OCM 4 / BT)</name>
    <dbReference type="NCBI Taxonomy" id="309798"/>
    <lineage>
        <taxon>Bacteria</taxon>
        <taxon>Pseudomonadati</taxon>
        <taxon>Coprothermobacterota</taxon>
        <taxon>Coprothermobacteria</taxon>
        <taxon>Coprothermobacterales</taxon>
        <taxon>Coprothermobacteraceae</taxon>
        <taxon>Coprothermobacter</taxon>
    </lineage>
</organism>
<name>B5Y6Y4_COPPD</name>
<dbReference type="Gene3D" id="3.40.630.30">
    <property type="match status" value="1"/>
</dbReference>
<dbReference type="HOGENOM" id="CLU_798603_0_0_9"/>
<accession>B5Y6Y4</accession>
<reference evidence="2 3" key="2">
    <citation type="journal article" date="2014" name="Genome Announc.">
        <title>Complete Genome Sequence of Coprothermobacter proteolyticus DSM 5265.</title>
        <authorList>
            <person name="Alexiev A."/>
            <person name="Coil D.A."/>
            <person name="Badger J.H."/>
            <person name="Enticknap J."/>
            <person name="Ward N."/>
            <person name="Robb F.T."/>
            <person name="Eisen J.A."/>
        </authorList>
    </citation>
    <scope>NUCLEOTIDE SEQUENCE [LARGE SCALE GENOMIC DNA]</scope>
    <source>
        <strain evidence="3">ATCC 35245 / DSM 5265 / OCM 4 / BT</strain>
    </source>
</reference>
<feature type="domain" description="N-acetyltransferase" evidence="1">
    <location>
        <begin position="169"/>
        <end position="315"/>
    </location>
</feature>
<protein>
    <recommendedName>
        <fullName evidence="1">N-acetyltransferase domain-containing protein</fullName>
    </recommendedName>
</protein>
<dbReference type="Proteomes" id="UP000001732">
    <property type="component" value="Chromosome"/>
</dbReference>
<dbReference type="AlphaFoldDB" id="B5Y6Y4"/>
<keyword evidence="3" id="KW-1185">Reference proteome</keyword>
<dbReference type="PANTHER" id="PTHR36174:SF1">
    <property type="entry name" value="LIPID II:GLYCINE GLYCYLTRANSFERASE"/>
    <property type="match status" value="1"/>
</dbReference>
<dbReference type="InterPro" id="IPR000182">
    <property type="entry name" value="GNAT_dom"/>
</dbReference>
<evidence type="ECO:0000313" key="3">
    <source>
        <dbReference type="Proteomes" id="UP000001732"/>
    </source>
</evidence>
<dbReference type="GO" id="GO:0016747">
    <property type="term" value="F:acyltransferase activity, transferring groups other than amino-acyl groups"/>
    <property type="evidence" value="ECO:0007669"/>
    <property type="project" value="InterPro"/>
</dbReference>
<dbReference type="InterPro" id="IPR050644">
    <property type="entry name" value="PG_Glycine_Bridge_Synth"/>
</dbReference>
<dbReference type="InterPro" id="IPR038740">
    <property type="entry name" value="BioF2-like_GNAT_dom"/>
</dbReference>
<dbReference type="Pfam" id="PF13480">
    <property type="entry name" value="Acetyltransf_6"/>
    <property type="match status" value="1"/>
</dbReference>
<dbReference type="PANTHER" id="PTHR36174">
    <property type="entry name" value="LIPID II:GLYCINE GLYCYLTRANSFERASE"/>
    <property type="match status" value="1"/>
</dbReference>
<dbReference type="InterPro" id="IPR016181">
    <property type="entry name" value="Acyl_CoA_acyltransferase"/>
</dbReference>
<dbReference type="KEGG" id="cpo:COPRO5265_0161"/>
<dbReference type="PROSITE" id="PS51186">
    <property type="entry name" value="GNAT"/>
    <property type="match status" value="1"/>
</dbReference>
<dbReference type="EMBL" id="CP001145">
    <property type="protein sequence ID" value="ACI16961.1"/>
    <property type="molecule type" value="Genomic_DNA"/>
</dbReference>
<proteinExistence type="predicted"/>
<dbReference type="SUPFAM" id="SSF55729">
    <property type="entry name" value="Acyl-CoA N-acyltransferases (Nat)"/>
    <property type="match status" value="1"/>
</dbReference>